<keyword evidence="4 7" id="KW-0812">Transmembrane</keyword>
<feature type="transmembrane region" description="Helical" evidence="7">
    <location>
        <begin position="188"/>
        <end position="206"/>
    </location>
</feature>
<evidence type="ECO:0000256" key="2">
    <source>
        <dbReference type="ARBA" id="ARBA00022448"/>
    </source>
</evidence>
<keyword evidence="3" id="KW-1003">Cell membrane</keyword>
<gene>
    <name evidence="10" type="primary">ssuC_5</name>
    <name evidence="10" type="ORF">Ade02nite_81290</name>
</gene>
<evidence type="ECO:0000256" key="3">
    <source>
        <dbReference type="ARBA" id="ARBA00022475"/>
    </source>
</evidence>
<evidence type="ECO:0000256" key="6">
    <source>
        <dbReference type="ARBA" id="ARBA00023136"/>
    </source>
</evidence>
<feature type="domain" description="ABC transmembrane type-1" evidence="9">
    <location>
        <begin position="63"/>
        <end position="244"/>
    </location>
</feature>
<dbReference type="Gene3D" id="1.10.3720.10">
    <property type="entry name" value="MetI-like"/>
    <property type="match status" value="1"/>
</dbReference>
<comment type="subcellular location">
    <subcellularLocation>
        <location evidence="1 7">Cell membrane</location>
        <topology evidence="1 7">Multi-pass membrane protein</topology>
    </subcellularLocation>
</comment>
<evidence type="ECO:0000256" key="7">
    <source>
        <dbReference type="RuleBase" id="RU363032"/>
    </source>
</evidence>
<reference evidence="10 11" key="1">
    <citation type="submission" date="2021-01" db="EMBL/GenBank/DDBJ databases">
        <title>Whole genome shotgun sequence of Actinoplanes deccanensis NBRC 13994.</title>
        <authorList>
            <person name="Komaki H."/>
            <person name="Tamura T."/>
        </authorList>
    </citation>
    <scope>NUCLEOTIDE SEQUENCE [LARGE SCALE GENOMIC DNA]</scope>
    <source>
        <strain evidence="10 11">NBRC 13994</strain>
    </source>
</reference>
<evidence type="ECO:0000259" key="9">
    <source>
        <dbReference type="PROSITE" id="PS50928"/>
    </source>
</evidence>
<dbReference type="InterPro" id="IPR035906">
    <property type="entry name" value="MetI-like_sf"/>
</dbReference>
<dbReference type="SUPFAM" id="SSF161098">
    <property type="entry name" value="MetI-like"/>
    <property type="match status" value="1"/>
</dbReference>
<proteinExistence type="inferred from homology"/>
<keyword evidence="6 7" id="KW-0472">Membrane</keyword>
<dbReference type="PROSITE" id="PS50928">
    <property type="entry name" value="ABC_TM1"/>
    <property type="match status" value="1"/>
</dbReference>
<evidence type="ECO:0000256" key="8">
    <source>
        <dbReference type="SAM" id="SignalP"/>
    </source>
</evidence>
<feature type="chain" id="PRO_5046691041" evidence="8">
    <location>
        <begin position="25"/>
        <end position="263"/>
    </location>
</feature>
<dbReference type="EMBL" id="BOMI01000171">
    <property type="protein sequence ID" value="GID79488.1"/>
    <property type="molecule type" value="Genomic_DNA"/>
</dbReference>
<feature type="transmembrane region" description="Helical" evidence="7">
    <location>
        <begin position="226"/>
        <end position="247"/>
    </location>
</feature>
<dbReference type="Proteomes" id="UP000609879">
    <property type="component" value="Unassembled WGS sequence"/>
</dbReference>
<sequence length="263" mass="28292">MTIRFLQRWLVVAVAVAVWQLAAAAAADPFFPPPATIAAQMHELWFAGPAAHLFLTDTALGNIVPSLARLAAGFLGGTLAGAVLGVAIGRSRLAYDCLDPVLQFFRAIPPPALVPVFLVLFSIGPRMQIASIVFSVVWPVLLNTADGARTVEPLQIETARAFRLTGWERLAYVIVPATLPKLFAGVRLALSLALILMVFAEIQPGASDGIGFQLLEATTRFDYETVWAAIALLGILGYLLNTALVAAERRVLAWHRAARRVTT</sequence>
<dbReference type="CDD" id="cd06261">
    <property type="entry name" value="TM_PBP2"/>
    <property type="match status" value="1"/>
</dbReference>
<accession>A0ABQ3YHJ3</accession>
<dbReference type="InterPro" id="IPR000515">
    <property type="entry name" value="MetI-like"/>
</dbReference>
<evidence type="ECO:0000313" key="10">
    <source>
        <dbReference type="EMBL" id="GID79488.1"/>
    </source>
</evidence>
<keyword evidence="2 7" id="KW-0813">Transport</keyword>
<keyword evidence="11" id="KW-1185">Reference proteome</keyword>
<evidence type="ECO:0000256" key="1">
    <source>
        <dbReference type="ARBA" id="ARBA00004651"/>
    </source>
</evidence>
<feature type="transmembrane region" description="Helical" evidence="7">
    <location>
        <begin position="67"/>
        <end position="89"/>
    </location>
</feature>
<comment type="caution">
    <text evidence="10">The sequence shown here is derived from an EMBL/GenBank/DDBJ whole genome shotgun (WGS) entry which is preliminary data.</text>
</comment>
<protein>
    <submittedName>
        <fullName evidence="10">Nitrate ABC transporter permease</fullName>
    </submittedName>
</protein>
<dbReference type="Pfam" id="PF00528">
    <property type="entry name" value="BPD_transp_1"/>
    <property type="match status" value="1"/>
</dbReference>
<dbReference type="PANTHER" id="PTHR30151">
    <property type="entry name" value="ALKANE SULFONATE ABC TRANSPORTER-RELATED, MEMBRANE SUBUNIT"/>
    <property type="match status" value="1"/>
</dbReference>
<evidence type="ECO:0000256" key="4">
    <source>
        <dbReference type="ARBA" id="ARBA00022692"/>
    </source>
</evidence>
<dbReference type="PANTHER" id="PTHR30151:SF38">
    <property type="entry name" value="ALIPHATIC SULFONATES TRANSPORT PERMEASE PROTEIN SSUC-RELATED"/>
    <property type="match status" value="1"/>
</dbReference>
<dbReference type="RefSeq" id="WP_203775721.1">
    <property type="nucleotide sequence ID" value="NZ_BAAABO010000026.1"/>
</dbReference>
<evidence type="ECO:0000313" key="11">
    <source>
        <dbReference type="Proteomes" id="UP000609879"/>
    </source>
</evidence>
<keyword evidence="8" id="KW-0732">Signal</keyword>
<evidence type="ECO:0000256" key="5">
    <source>
        <dbReference type="ARBA" id="ARBA00022989"/>
    </source>
</evidence>
<feature type="transmembrane region" description="Helical" evidence="7">
    <location>
        <begin position="101"/>
        <end position="121"/>
    </location>
</feature>
<comment type="similarity">
    <text evidence="7">Belongs to the binding-protein-dependent transport system permease family.</text>
</comment>
<organism evidence="10 11">
    <name type="scientific">Paractinoplanes deccanensis</name>
    <dbReference type="NCBI Taxonomy" id="113561"/>
    <lineage>
        <taxon>Bacteria</taxon>
        <taxon>Bacillati</taxon>
        <taxon>Actinomycetota</taxon>
        <taxon>Actinomycetes</taxon>
        <taxon>Micromonosporales</taxon>
        <taxon>Micromonosporaceae</taxon>
        <taxon>Paractinoplanes</taxon>
    </lineage>
</organism>
<feature type="signal peptide" evidence="8">
    <location>
        <begin position="1"/>
        <end position="24"/>
    </location>
</feature>
<keyword evidence="5 7" id="KW-1133">Transmembrane helix</keyword>
<name>A0ABQ3YHJ3_9ACTN</name>
<feature type="transmembrane region" description="Helical" evidence="7">
    <location>
        <begin position="36"/>
        <end position="55"/>
    </location>
</feature>